<protein>
    <submittedName>
        <fullName evidence="2">Uncharacterized protein</fullName>
    </submittedName>
</protein>
<gene>
    <name evidence="2" type="ORF">TWF730_001677</name>
</gene>
<organism evidence="2 3">
    <name type="scientific">Orbilia blumenaviensis</name>
    <dbReference type="NCBI Taxonomy" id="1796055"/>
    <lineage>
        <taxon>Eukaryota</taxon>
        <taxon>Fungi</taxon>
        <taxon>Dikarya</taxon>
        <taxon>Ascomycota</taxon>
        <taxon>Pezizomycotina</taxon>
        <taxon>Orbiliomycetes</taxon>
        <taxon>Orbiliales</taxon>
        <taxon>Orbiliaceae</taxon>
        <taxon>Orbilia</taxon>
    </lineage>
</organism>
<feature type="compositionally biased region" description="Polar residues" evidence="1">
    <location>
        <begin position="31"/>
        <end position="41"/>
    </location>
</feature>
<dbReference type="InterPro" id="IPR009818">
    <property type="entry name" value="PAM2_motif"/>
</dbReference>
<keyword evidence="3" id="KW-1185">Reference proteome</keyword>
<reference evidence="2 3" key="1">
    <citation type="submission" date="2019-10" db="EMBL/GenBank/DDBJ databases">
        <authorList>
            <person name="Palmer J.M."/>
        </authorList>
    </citation>
    <scope>NUCLEOTIDE SEQUENCE [LARGE SCALE GENOMIC DNA]</scope>
    <source>
        <strain evidence="2 3">TWF730</strain>
    </source>
</reference>
<proteinExistence type="predicted"/>
<dbReference type="Pfam" id="PF07145">
    <property type="entry name" value="PAM2"/>
    <property type="match status" value="1"/>
</dbReference>
<accession>A0AAV9ULH2</accession>
<dbReference type="EMBL" id="JAVHNS010000010">
    <property type="protein sequence ID" value="KAK6342199.1"/>
    <property type="molecule type" value="Genomic_DNA"/>
</dbReference>
<evidence type="ECO:0000256" key="1">
    <source>
        <dbReference type="SAM" id="MobiDB-lite"/>
    </source>
</evidence>
<dbReference type="Proteomes" id="UP001373714">
    <property type="component" value="Unassembled WGS sequence"/>
</dbReference>
<feature type="region of interest" description="Disordered" evidence="1">
    <location>
        <begin position="31"/>
        <end position="97"/>
    </location>
</feature>
<comment type="caution">
    <text evidence="2">The sequence shown here is derived from an EMBL/GenBank/DDBJ whole genome shotgun (WGS) entry which is preliminary data.</text>
</comment>
<name>A0AAV9ULH2_9PEZI</name>
<feature type="region of interest" description="Disordered" evidence="1">
    <location>
        <begin position="135"/>
        <end position="161"/>
    </location>
</feature>
<feature type="compositionally biased region" description="Polar residues" evidence="1">
    <location>
        <begin position="55"/>
        <end position="67"/>
    </location>
</feature>
<sequence>MSDEKKKLNPLAKVFVPSGFGASLYLAALQKANQSTQPNQDQPDKDQSGPGEANKGQNKDVQANENVQPAAPGSEKVPEKESGQVIPPAPDLGPRKARIIPATRIDLKELDLVLDHDHTGEKGLKTISSEMASKISGGLKSKPSGEAKGSNTAGVKESSTSTVIKHLESATTEESSVVSAEKMSTSADAPGSDLFFGDIWVSTKKPPITYKPNIKVTEVSSSSSSEATDPDETLTTENKLTDPEDLLKVPPYIREQITRMVREGSPQPNVPSFGDFMTSLDKLATRALAKGFRQPLNVQRNPGRVDDWSLAQGMAKYLDAGKYPEVNYEDPLDILTHGDGKWRYGLWRTTWNKIKDDYLKESLMPDFRVVLLHKDMSYKLLKLLKEEANKLIKERARGDVFTEKQSVELSIGIAQREYWIRQVMQAIEYNRILQKLLEELPDDAMMAKKWFGNQFLDEQETENRVVKK</sequence>
<feature type="region of interest" description="Disordered" evidence="1">
    <location>
        <begin position="217"/>
        <end position="239"/>
    </location>
</feature>
<evidence type="ECO:0000313" key="2">
    <source>
        <dbReference type="EMBL" id="KAK6342199.1"/>
    </source>
</evidence>
<feature type="compositionally biased region" description="Polar residues" evidence="1">
    <location>
        <begin position="149"/>
        <end position="161"/>
    </location>
</feature>
<dbReference type="AlphaFoldDB" id="A0AAV9ULH2"/>
<evidence type="ECO:0000313" key="3">
    <source>
        <dbReference type="Proteomes" id="UP001373714"/>
    </source>
</evidence>